<reference evidence="1 2" key="1">
    <citation type="submission" date="2017-06" db="EMBL/GenBank/DDBJ databases">
        <title>Genome of Fusarium nygamai isolate CS10214.</title>
        <authorList>
            <person name="Gardiner D.M."/>
            <person name="Obanor F."/>
            <person name="Kazan K."/>
        </authorList>
    </citation>
    <scope>NUCLEOTIDE SEQUENCE [LARGE SCALE GENOMIC DNA]</scope>
    <source>
        <strain evidence="1 2">CS10214</strain>
    </source>
</reference>
<name>A0A2K0WGQ6_GIBNY</name>
<evidence type="ECO:0000313" key="1">
    <source>
        <dbReference type="EMBL" id="PNP81468.1"/>
    </source>
</evidence>
<protein>
    <submittedName>
        <fullName evidence="1">Uncharacterized protein</fullName>
    </submittedName>
</protein>
<organism evidence="1 2">
    <name type="scientific">Gibberella nygamai</name>
    <name type="common">Bean root rot disease fungus</name>
    <name type="synonym">Fusarium nygamai</name>
    <dbReference type="NCBI Taxonomy" id="42673"/>
    <lineage>
        <taxon>Eukaryota</taxon>
        <taxon>Fungi</taxon>
        <taxon>Dikarya</taxon>
        <taxon>Ascomycota</taxon>
        <taxon>Pezizomycotina</taxon>
        <taxon>Sordariomycetes</taxon>
        <taxon>Hypocreomycetidae</taxon>
        <taxon>Hypocreales</taxon>
        <taxon>Nectriaceae</taxon>
        <taxon>Fusarium</taxon>
        <taxon>Fusarium fujikuroi species complex</taxon>
    </lineage>
</organism>
<dbReference type="Proteomes" id="UP000236664">
    <property type="component" value="Unassembled WGS sequence"/>
</dbReference>
<evidence type="ECO:0000313" key="2">
    <source>
        <dbReference type="Proteomes" id="UP000236664"/>
    </source>
</evidence>
<keyword evidence="2" id="KW-1185">Reference proteome</keyword>
<proteinExistence type="predicted"/>
<sequence length="175" mass="19225">MSATAAKRTVVGDNSTSQEAQDYIHNFPITSGARAPAVNRSRAELVVPSMGWMSCDLSCASQRPFLQPAIPLLVHSQKFKEKRKETRSRSLIRCPPEITHLPSPVRIPTLQDGNPRIRLAGATEQEKGCRSSPGCLATEDKYPKPGDALCPQSKRLQAENKLLKDALADLRNSIH</sequence>
<gene>
    <name evidence="1" type="ORF">FNYG_05143</name>
</gene>
<dbReference type="EMBL" id="MTQA01000066">
    <property type="protein sequence ID" value="PNP81468.1"/>
    <property type="molecule type" value="Genomic_DNA"/>
</dbReference>
<dbReference type="AlphaFoldDB" id="A0A2K0WGQ6"/>
<dbReference type="OrthoDB" id="10494998at2759"/>
<comment type="caution">
    <text evidence="1">The sequence shown here is derived from an EMBL/GenBank/DDBJ whole genome shotgun (WGS) entry which is preliminary data.</text>
</comment>
<accession>A0A2K0WGQ6</accession>